<dbReference type="InterPro" id="IPR058578">
    <property type="entry name" value="IspG_TIM"/>
</dbReference>
<dbReference type="PANTHER" id="PTHR30454">
    <property type="entry name" value="4-HYDROXY-3-METHYLBUT-2-EN-1-YL DIPHOSPHATE SYNTHASE"/>
    <property type="match status" value="1"/>
</dbReference>
<evidence type="ECO:0000313" key="10">
    <source>
        <dbReference type="EMBL" id="MCG4609792.1"/>
    </source>
</evidence>
<dbReference type="InterPro" id="IPR011005">
    <property type="entry name" value="Dihydropteroate_synth-like_sf"/>
</dbReference>
<dbReference type="PIRSF" id="PIRSF004640">
    <property type="entry name" value="IspG"/>
    <property type="match status" value="1"/>
</dbReference>
<dbReference type="InterPro" id="IPR058579">
    <property type="entry name" value="IspG_C"/>
</dbReference>
<dbReference type="Pfam" id="PF26540">
    <property type="entry name" value="GcpE_C"/>
    <property type="match status" value="1"/>
</dbReference>
<keyword evidence="3 7" id="KW-0560">Oxidoreductase</keyword>
<dbReference type="Proteomes" id="UP001298681">
    <property type="component" value="Unassembled WGS sequence"/>
</dbReference>
<feature type="binding site" evidence="7">
    <location>
        <position position="305"/>
    </location>
    <ligand>
        <name>[4Fe-4S] cluster</name>
        <dbReference type="ChEBI" id="CHEBI:49883"/>
    </ligand>
</feature>
<keyword evidence="1 7" id="KW-0004">4Fe-4S</keyword>
<feature type="binding site" evidence="7">
    <location>
        <position position="263"/>
    </location>
    <ligand>
        <name>[4Fe-4S] cluster</name>
        <dbReference type="ChEBI" id="CHEBI:49883"/>
    </ligand>
</feature>
<name>A0ABS9MG58_9FIRM</name>
<dbReference type="EMBL" id="JAKNHQ010000002">
    <property type="protein sequence ID" value="MCG4609792.1"/>
    <property type="molecule type" value="Genomic_DNA"/>
</dbReference>
<evidence type="ECO:0000256" key="5">
    <source>
        <dbReference type="ARBA" id="ARBA00023014"/>
    </source>
</evidence>
<comment type="cofactor">
    <cofactor evidence="7">
        <name>[4Fe-4S] cluster</name>
        <dbReference type="ChEBI" id="CHEBI:49883"/>
    </cofactor>
    <text evidence="7">Binds 1 [4Fe-4S] cluster.</text>
</comment>
<sequence>MRRQSKQVFAGKVAIGGGAPISVQSMLNVPASDIEGNVRQAVELERAGCEILRVSIPDQAAVALIPAIKQAVQIPLVADIHFDYRLALESAAAGIDKIRINPGNIGRSDHVKAVADACRQRGIPIRIGVNSGSVEKEILAKYGAPTPEALVESALYHASLLERFDFTDIILSIKSSDVDTMIRAYELCAERCGYPLHLGVTEAGTERMGLVKSSIGIGSLLQRGIGDTIRVSLTADPVKEIAAGMDILKALNLRNEGIQFVSCPTCGRTKIDLIAIAGEVERRLSHCKKPIKVAVMGCAVNGPGEAREADIGIAGGDGVGLLFKKGEIVRKVPEDKLVDELVKEVEAL</sequence>
<dbReference type="EC" id="1.17.7.3" evidence="7"/>
<dbReference type="NCBIfam" id="TIGR00612">
    <property type="entry name" value="ispG_gcpE"/>
    <property type="match status" value="1"/>
</dbReference>
<evidence type="ECO:0000256" key="7">
    <source>
        <dbReference type="HAMAP-Rule" id="MF_00159"/>
    </source>
</evidence>
<feature type="binding site" evidence="7">
    <location>
        <position position="266"/>
    </location>
    <ligand>
        <name>[4Fe-4S] cluster</name>
        <dbReference type="ChEBI" id="CHEBI:49883"/>
    </ligand>
</feature>
<dbReference type="SUPFAM" id="SSF51717">
    <property type="entry name" value="Dihydropteroate synthetase-like"/>
    <property type="match status" value="1"/>
</dbReference>
<dbReference type="InterPro" id="IPR045854">
    <property type="entry name" value="NO2/SO3_Rdtase_4Fe4S_sf"/>
</dbReference>
<evidence type="ECO:0000256" key="3">
    <source>
        <dbReference type="ARBA" id="ARBA00023002"/>
    </source>
</evidence>
<dbReference type="GO" id="GO:0046429">
    <property type="term" value="F:4-hydroxy-3-methylbut-2-en-1-yl diphosphate synthase activity (ferredoxin)"/>
    <property type="evidence" value="ECO:0007669"/>
    <property type="project" value="UniProtKB-EC"/>
</dbReference>
<proteinExistence type="inferred from homology"/>
<organism evidence="10 11">
    <name type="scientific">Anaeromassilibacillus senegalensis</name>
    <dbReference type="NCBI Taxonomy" id="1673717"/>
    <lineage>
        <taxon>Bacteria</taxon>
        <taxon>Bacillati</taxon>
        <taxon>Bacillota</taxon>
        <taxon>Clostridia</taxon>
        <taxon>Eubacteriales</taxon>
        <taxon>Acutalibacteraceae</taxon>
        <taxon>Anaeromassilibacillus</taxon>
    </lineage>
</organism>
<evidence type="ECO:0000256" key="4">
    <source>
        <dbReference type="ARBA" id="ARBA00023004"/>
    </source>
</evidence>
<keyword evidence="11" id="KW-1185">Reference proteome</keyword>
<evidence type="ECO:0000256" key="2">
    <source>
        <dbReference type="ARBA" id="ARBA00022723"/>
    </source>
</evidence>
<feature type="domain" description="IspG TIM-barrel" evidence="8">
    <location>
        <begin position="6"/>
        <end position="244"/>
    </location>
</feature>
<dbReference type="Gene3D" id="3.30.413.10">
    <property type="entry name" value="Sulfite Reductase Hemoprotein, domain 1"/>
    <property type="match status" value="1"/>
</dbReference>
<dbReference type="HAMAP" id="MF_00159">
    <property type="entry name" value="IspG"/>
    <property type="match status" value="1"/>
</dbReference>
<evidence type="ECO:0000256" key="1">
    <source>
        <dbReference type="ARBA" id="ARBA00022485"/>
    </source>
</evidence>
<keyword evidence="6 7" id="KW-0414">Isoprene biosynthesis</keyword>
<keyword evidence="5 7" id="KW-0411">Iron-sulfur</keyword>
<evidence type="ECO:0000259" key="9">
    <source>
        <dbReference type="Pfam" id="PF26540"/>
    </source>
</evidence>
<evidence type="ECO:0000313" key="11">
    <source>
        <dbReference type="Proteomes" id="UP001298681"/>
    </source>
</evidence>
<feature type="domain" description="IspG C-terminal" evidence="9">
    <location>
        <begin position="259"/>
        <end position="346"/>
    </location>
</feature>
<dbReference type="Gene3D" id="3.20.20.20">
    <property type="entry name" value="Dihydropteroate synthase-like"/>
    <property type="match status" value="1"/>
</dbReference>
<protein>
    <recommendedName>
        <fullName evidence="7">4-hydroxy-3-methylbut-2-en-1-yl diphosphate synthase (flavodoxin)</fullName>
        <ecNumber evidence="7">1.17.7.3</ecNumber>
    </recommendedName>
    <alternativeName>
        <fullName evidence="7">1-hydroxy-2-methyl-2-(E)-butenyl 4-diphosphate synthase</fullName>
    </alternativeName>
</protein>
<feature type="binding site" evidence="7">
    <location>
        <position position="298"/>
    </location>
    <ligand>
        <name>[4Fe-4S] cluster</name>
        <dbReference type="ChEBI" id="CHEBI:49883"/>
    </ligand>
</feature>
<evidence type="ECO:0000259" key="8">
    <source>
        <dbReference type="Pfam" id="PF04551"/>
    </source>
</evidence>
<comment type="pathway">
    <text evidence="7">Isoprenoid biosynthesis; isopentenyl diphosphate biosynthesis via DXP pathway; isopentenyl diphosphate from 1-deoxy-D-xylulose 5-phosphate: step 5/6.</text>
</comment>
<reference evidence="10 11" key="1">
    <citation type="submission" date="2022-01" db="EMBL/GenBank/DDBJ databases">
        <title>Collection of gut derived symbiotic bacterial strains cultured from healthy donors.</title>
        <authorList>
            <person name="Lin H."/>
            <person name="Kohout C."/>
            <person name="Waligurski E."/>
            <person name="Pamer E.G."/>
        </authorList>
    </citation>
    <scope>NUCLEOTIDE SEQUENCE [LARGE SCALE GENOMIC DNA]</scope>
    <source>
        <strain evidence="10 11">DFI.7.58</strain>
    </source>
</reference>
<keyword evidence="4 7" id="KW-0408">Iron</keyword>
<keyword evidence="2 7" id="KW-0479">Metal-binding</keyword>
<dbReference type="InterPro" id="IPR004588">
    <property type="entry name" value="IspG_bac-typ"/>
</dbReference>
<dbReference type="SUPFAM" id="SSF56014">
    <property type="entry name" value="Nitrite and sulphite reductase 4Fe-4S domain-like"/>
    <property type="match status" value="1"/>
</dbReference>
<comment type="function">
    <text evidence="7">Converts 2C-methyl-D-erythritol 2,4-cyclodiphosphate (ME-2,4cPP) into 1-hydroxy-2-methyl-2-(E)-butenyl 4-diphosphate.</text>
</comment>
<comment type="similarity">
    <text evidence="7">Belongs to the IspG family.</text>
</comment>
<dbReference type="Pfam" id="PF04551">
    <property type="entry name" value="GcpE"/>
    <property type="match status" value="1"/>
</dbReference>
<comment type="catalytic activity">
    <reaction evidence="7">
        <text>(2E)-4-hydroxy-3-methylbut-2-enyl diphosphate + oxidized [flavodoxin] + H2O + 2 H(+) = 2-C-methyl-D-erythritol 2,4-cyclic diphosphate + reduced [flavodoxin]</text>
        <dbReference type="Rhea" id="RHEA:43604"/>
        <dbReference type="Rhea" id="RHEA-COMP:10622"/>
        <dbReference type="Rhea" id="RHEA-COMP:10623"/>
        <dbReference type="ChEBI" id="CHEBI:15377"/>
        <dbReference type="ChEBI" id="CHEBI:15378"/>
        <dbReference type="ChEBI" id="CHEBI:57618"/>
        <dbReference type="ChEBI" id="CHEBI:58210"/>
        <dbReference type="ChEBI" id="CHEBI:58483"/>
        <dbReference type="ChEBI" id="CHEBI:128753"/>
        <dbReference type="EC" id="1.17.7.3"/>
    </reaction>
</comment>
<dbReference type="RefSeq" id="WP_087229308.1">
    <property type="nucleotide sequence ID" value="NZ_JAKNHQ010000002.1"/>
</dbReference>
<evidence type="ECO:0000256" key="6">
    <source>
        <dbReference type="ARBA" id="ARBA00023229"/>
    </source>
</evidence>
<dbReference type="PANTHER" id="PTHR30454:SF0">
    <property type="entry name" value="4-HYDROXY-3-METHYLBUT-2-EN-1-YL DIPHOSPHATE SYNTHASE (FERREDOXIN), CHLOROPLASTIC"/>
    <property type="match status" value="1"/>
</dbReference>
<accession>A0ABS9MG58</accession>
<comment type="caution">
    <text evidence="10">The sequence shown here is derived from an EMBL/GenBank/DDBJ whole genome shotgun (WGS) entry which is preliminary data.</text>
</comment>
<dbReference type="NCBIfam" id="NF001540">
    <property type="entry name" value="PRK00366.1"/>
    <property type="match status" value="1"/>
</dbReference>
<dbReference type="InterPro" id="IPR016425">
    <property type="entry name" value="IspG_bac"/>
</dbReference>
<gene>
    <name evidence="7 10" type="primary">ispG</name>
    <name evidence="10" type="synonym">gcpE</name>
    <name evidence="10" type="ORF">L0P57_02380</name>
</gene>